<evidence type="ECO:0000256" key="4">
    <source>
        <dbReference type="ARBA" id="ARBA00040604"/>
    </source>
</evidence>
<comment type="subcellular location">
    <subcellularLocation>
        <location evidence="1">Mitochondrion</location>
    </subcellularLocation>
</comment>
<sequence>MSRFISGSVNWLRRSFSEHDGGLNSNSRNDSNSANSNNNNNGKSEKLKRFANSFDVENLLLEDSSTPNLIGGPSHVLTDVNLLIPLSNYFPSRILGADWILNFSTAQDGFSLGSLYRRLAQGRVDSPALLAILDTEGHAFGALVSEPFRVQEAFYGTGQSFLFRLKPDFQVWPWSTDNDFFISCSSNSLRIGAGDGHFGISIDEDLNMGRTQRCATYNNDPLVESEDFVIKSLEIWTFSS</sequence>
<dbReference type="AlphaFoldDB" id="A0A0K2UYN6"/>
<dbReference type="InterPro" id="IPR006571">
    <property type="entry name" value="TLDc_dom"/>
</dbReference>
<dbReference type="Pfam" id="PF07534">
    <property type="entry name" value="TLD"/>
    <property type="match status" value="1"/>
</dbReference>
<dbReference type="PANTHER" id="PTHR23354:SF62">
    <property type="entry name" value="MUSTARD, ISOFORM V"/>
    <property type="match status" value="1"/>
</dbReference>
<dbReference type="OrthoDB" id="26679at2759"/>
<dbReference type="GO" id="GO:0006979">
    <property type="term" value="P:response to oxidative stress"/>
    <property type="evidence" value="ECO:0007669"/>
    <property type="project" value="TreeGrafter"/>
</dbReference>
<dbReference type="PROSITE" id="PS51886">
    <property type="entry name" value="TLDC"/>
    <property type="match status" value="1"/>
</dbReference>
<name>A0A0K2UYN6_LEPSM</name>
<dbReference type="SMART" id="SM00584">
    <property type="entry name" value="TLDc"/>
    <property type="match status" value="1"/>
</dbReference>
<proteinExistence type="inferred from homology"/>
<protein>
    <recommendedName>
        <fullName evidence="4">Oxidation resistance protein 1</fullName>
    </recommendedName>
</protein>
<dbReference type="GO" id="GO:0005634">
    <property type="term" value="C:nucleus"/>
    <property type="evidence" value="ECO:0007669"/>
    <property type="project" value="TreeGrafter"/>
</dbReference>
<dbReference type="EMBL" id="HACA01025611">
    <property type="protein sequence ID" value="CDW42972.1"/>
    <property type="molecule type" value="Transcribed_RNA"/>
</dbReference>
<dbReference type="GO" id="GO:0005739">
    <property type="term" value="C:mitochondrion"/>
    <property type="evidence" value="ECO:0007669"/>
    <property type="project" value="UniProtKB-SubCell"/>
</dbReference>
<feature type="region of interest" description="Disordered" evidence="5">
    <location>
        <begin position="21"/>
        <end position="45"/>
    </location>
</feature>
<dbReference type="PANTHER" id="PTHR23354">
    <property type="entry name" value="NUCLEOLAR PROTEIN 7/ESTROGEN RECEPTOR COACTIVATOR-RELATED"/>
    <property type="match status" value="1"/>
</dbReference>
<organism evidence="7">
    <name type="scientific">Lepeophtheirus salmonis</name>
    <name type="common">Salmon louse</name>
    <name type="synonym">Caligus salmonis</name>
    <dbReference type="NCBI Taxonomy" id="72036"/>
    <lineage>
        <taxon>Eukaryota</taxon>
        <taxon>Metazoa</taxon>
        <taxon>Ecdysozoa</taxon>
        <taxon>Arthropoda</taxon>
        <taxon>Crustacea</taxon>
        <taxon>Multicrustacea</taxon>
        <taxon>Hexanauplia</taxon>
        <taxon>Copepoda</taxon>
        <taxon>Siphonostomatoida</taxon>
        <taxon>Caligidae</taxon>
        <taxon>Lepeophtheirus</taxon>
    </lineage>
</organism>
<accession>A0A0K2UYN6</accession>
<evidence type="ECO:0000256" key="3">
    <source>
        <dbReference type="ARBA" id="ARBA00023128"/>
    </source>
</evidence>
<evidence type="ECO:0000256" key="1">
    <source>
        <dbReference type="ARBA" id="ARBA00004173"/>
    </source>
</evidence>
<comment type="similarity">
    <text evidence="2">Belongs to the OXR1 family.</text>
</comment>
<evidence type="ECO:0000256" key="2">
    <source>
        <dbReference type="ARBA" id="ARBA00009540"/>
    </source>
</evidence>
<evidence type="ECO:0000256" key="5">
    <source>
        <dbReference type="SAM" id="MobiDB-lite"/>
    </source>
</evidence>
<evidence type="ECO:0000313" key="7">
    <source>
        <dbReference type="EMBL" id="CDW42972.1"/>
    </source>
</evidence>
<keyword evidence="3" id="KW-0496">Mitochondrion</keyword>
<evidence type="ECO:0000259" key="6">
    <source>
        <dbReference type="PROSITE" id="PS51886"/>
    </source>
</evidence>
<reference evidence="7" key="1">
    <citation type="submission" date="2014-05" db="EMBL/GenBank/DDBJ databases">
        <authorList>
            <person name="Chronopoulou M."/>
        </authorList>
    </citation>
    <scope>NUCLEOTIDE SEQUENCE</scope>
    <source>
        <tissue evidence="7">Whole organism</tissue>
    </source>
</reference>
<feature type="compositionally biased region" description="Low complexity" evidence="5">
    <location>
        <begin position="24"/>
        <end position="41"/>
    </location>
</feature>
<feature type="domain" description="TLDc" evidence="6">
    <location>
        <begin position="76"/>
        <end position="239"/>
    </location>
</feature>